<name>A0ABQ1MV09_9MICO</name>
<keyword evidence="2" id="KW-1185">Reference proteome</keyword>
<reference evidence="2" key="1">
    <citation type="journal article" date="2019" name="Int. J. Syst. Evol. Microbiol.">
        <title>The Global Catalogue of Microorganisms (GCM) 10K type strain sequencing project: providing services to taxonomists for standard genome sequencing and annotation.</title>
        <authorList>
            <consortium name="The Broad Institute Genomics Platform"/>
            <consortium name="The Broad Institute Genome Sequencing Center for Infectious Disease"/>
            <person name="Wu L."/>
            <person name="Ma J."/>
        </authorList>
    </citation>
    <scope>NUCLEOTIDE SEQUENCE [LARGE SCALE GENOMIC DNA]</scope>
    <source>
        <strain evidence="2">CGMCC 1.15472</strain>
    </source>
</reference>
<accession>A0ABQ1MV09</accession>
<gene>
    <name evidence="1" type="ORF">GCM10010974_32020</name>
</gene>
<evidence type="ECO:0000313" key="2">
    <source>
        <dbReference type="Proteomes" id="UP000632322"/>
    </source>
</evidence>
<dbReference type="Proteomes" id="UP000632322">
    <property type="component" value="Unassembled WGS sequence"/>
</dbReference>
<comment type="caution">
    <text evidence="1">The sequence shown here is derived from an EMBL/GenBank/DDBJ whole genome shotgun (WGS) entry which is preliminary data.</text>
</comment>
<evidence type="ECO:0000313" key="1">
    <source>
        <dbReference type="EMBL" id="GGC47315.1"/>
    </source>
</evidence>
<protein>
    <submittedName>
        <fullName evidence="1">Uncharacterized protein</fullName>
    </submittedName>
</protein>
<dbReference type="EMBL" id="BMJG01000016">
    <property type="protein sequence ID" value="GGC47315.1"/>
    <property type="molecule type" value="Genomic_DNA"/>
</dbReference>
<sequence length="90" mass="9527">MGASVWRHPYAFVASRLVAPKTSRESHTLSLHWFGVALTVKDAAGCDGGMLRCGPDAAGRWEGMGQVKSFWPIIVSPVPMPGGMANSAEA</sequence>
<proteinExistence type="predicted"/>
<organism evidence="1 2">
    <name type="scientific">Brevibacterium sediminis</name>
    <dbReference type="NCBI Taxonomy" id="1857024"/>
    <lineage>
        <taxon>Bacteria</taxon>
        <taxon>Bacillati</taxon>
        <taxon>Actinomycetota</taxon>
        <taxon>Actinomycetes</taxon>
        <taxon>Micrococcales</taxon>
        <taxon>Brevibacteriaceae</taxon>
        <taxon>Brevibacterium</taxon>
    </lineage>
</organism>